<dbReference type="Pfam" id="PF20964">
    <property type="entry name" value="DnaX_C"/>
    <property type="match status" value="1"/>
</dbReference>
<name>A0A0G1S3A7_9BACT</name>
<comment type="caution">
    <text evidence="10">The sequence shown here is derived from an EMBL/GenBank/DDBJ whole genome shotgun (WGS) entry which is preliminary data.</text>
</comment>
<keyword evidence="8" id="KW-0548">Nucleotidyltransferase</keyword>
<dbReference type="InterPro" id="IPR045085">
    <property type="entry name" value="HLD_clamp_pol_III_gamma_tau"/>
</dbReference>
<dbReference type="GO" id="GO:0003887">
    <property type="term" value="F:DNA-directed DNA polymerase activity"/>
    <property type="evidence" value="ECO:0007669"/>
    <property type="project" value="UniProtKB-KW"/>
</dbReference>
<evidence type="ECO:0000256" key="4">
    <source>
        <dbReference type="ARBA" id="ARBA00022833"/>
    </source>
</evidence>
<evidence type="ECO:0000256" key="5">
    <source>
        <dbReference type="ARBA" id="ARBA00022840"/>
    </source>
</evidence>
<evidence type="ECO:0000256" key="8">
    <source>
        <dbReference type="RuleBase" id="RU364063"/>
    </source>
</evidence>
<dbReference type="CDD" id="cd00009">
    <property type="entry name" value="AAA"/>
    <property type="match status" value="1"/>
</dbReference>
<dbReference type="InterPro" id="IPR048448">
    <property type="entry name" value="DnaX-like_C"/>
</dbReference>
<dbReference type="EMBL" id="LCNU01000015">
    <property type="protein sequence ID" value="KKU63979.1"/>
    <property type="molecule type" value="Genomic_DNA"/>
</dbReference>
<dbReference type="PATRIC" id="fig|1618364.3.peg.600"/>
<keyword evidence="4" id="KW-0862">Zinc</keyword>
<dbReference type="InterPro" id="IPR012763">
    <property type="entry name" value="DNA_pol_III_sug/sutau_N"/>
</dbReference>
<dbReference type="GO" id="GO:0009360">
    <property type="term" value="C:DNA polymerase III complex"/>
    <property type="evidence" value="ECO:0007669"/>
    <property type="project" value="InterPro"/>
</dbReference>
<dbReference type="GO" id="GO:0046872">
    <property type="term" value="F:metal ion binding"/>
    <property type="evidence" value="ECO:0007669"/>
    <property type="project" value="UniProtKB-KW"/>
</dbReference>
<dbReference type="Gene3D" id="3.40.50.300">
    <property type="entry name" value="P-loop containing nucleotide triphosphate hydrolases"/>
    <property type="match status" value="1"/>
</dbReference>
<dbReference type="PANTHER" id="PTHR11669:SF0">
    <property type="entry name" value="PROTEIN STICHEL-LIKE 2"/>
    <property type="match status" value="1"/>
</dbReference>
<keyword evidence="2" id="KW-0479">Metal-binding</keyword>
<evidence type="ECO:0000256" key="3">
    <source>
        <dbReference type="ARBA" id="ARBA00022741"/>
    </source>
</evidence>
<dbReference type="PANTHER" id="PTHR11669">
    <property type="entry name" value="REPLICATION FACTOR C / DNA POLYMERASE III GAMMA-TAU SUBUNIT"/>
    <property type="match status" value="1"/>
</dbReference>
<dbReference type="NCBIfam" id="TIGR02397">
    <property type="entry name" value="dnaX_nterm"/>
    <property type="match status" value="1"/>
</dbReference>
<evidence type="ECO:0000256" key="6">
    <source>
        <dbReference type="ARBA" id="ARBA00022932"/>
    </source>
</evidence>
<dbReference type="GO" id="GO:0006261">
    <property type="term" value="P:DNA-templated DNA replication"/>
    <property type="evidence" value="ECO:0007669"/>
    <property type="project" value="TreeGrafter"/>
</dbReference>
<keyword evidence="8" id="KW-0808">Transferase</keyword>
<keyword evidence="8" id="KW-0235">DNA replication</keyword>
<dbReference type="CDD" id="cd18137">
    <property type="entry name" value="HLD_clamp_pol_III_gamma_tau"/>
    <property type="match status" value="1"/>
</dbReference>
<evidence type="ECO:0000256" key="2">
    <source>
        <dbReference type="ARBA" id="ARBA00022723"/>
    </source>
</evidence>
<evidence type="ECO:0000256" key="1">
    <source>
        <dbReference type="ARBA" id="ARBA00006360"/>
    </source>
</evidence>
<dbReference type="SMART" id="SM00382">
    <property type="entry name" value="AAA"/>
    <property type="match status" value="1"/>
</dbReference>
<evidence type="ECO:0000259" key="9">
    <source>
        <dbReference type="SMART" id="SM00382"/>
    </source>
</evidence>
<dbReference type="InterPro" id="IPR027417">
    <property type="entry name" value="P-loop_NTPase"/>
</dbReference>
<comment type="function">
    <text evidence="8">DNA polymerase III is a complex, multichain enzyme responsible for most of the replicative synthesis in bacteria. This DNA polymerase also exhibits 3' to 5' exonuclease activity.</text>
</comment>
<comment type="catalytic activity">
    <reaction evidence="7 8">
        <text>DNA(n) + a 2'-deoxyribonucleoside 5'-triphosphate = DNA(n+1) + diphosphate</text>
        <dbReference type="Rhea" id="RHEA:22508"/>
        <dbReference type="Rhea" id="RHEA-COMP:17339"/>
        <dbReference type="Rhea" id="RHEA-COMP:17340"/>
        <dbReference type="ChEBI" id="CHEBI:33019"/>
        <dbReference type="ChEBI" id="CHEBI:61560"/>
        <dbReference type="ChEBI" id="CHEBI:173112"/>
        <dbReference type="EC" id="2.7.7.7"/>
    </reaction>
</comment>
<proteinExistence type="inferred from homology"/>
<dbReference type="AlphaFoldDB" id="A0A0G1S3A7"/>
<comment type="subunit">
    <text evidence="8">DNA polymerase III contains a core (composed of alpha, epsilon and theta chains) that associates with a tau subunit. This core dimerizes to form the POLIII' complex. PolIII' associates with the gamma complex (composed of gamma, delta, delta', psi and chi chains) and with the beta chain to form the complete DNA polymerase III complex.</text>
</comment>
<evidence type="ECO:0000313" key="10">
    <source>
        <dbReference type="EMBL" id="KKU63979.1"/>
    </source>
</evidence>
<keyword evidence="5 8" id="KW-0067">ATP-binding</keyword>
<dbReference type="EC" id="2.7.7.7" evidence="8"/>
<protein>
    <recommendedName>
        <fullName evidence="8">DNA polymerase III subunit gamma/tau</fullName>
        <ecNumber evidence="8">2.7.7.7</ecNumber>
    </recommendedName>
</protein>
<dbReference type="Pfam" id="PF22608">
    <property type="entry name" value="DNAX_ATPase_lid"/>
    <property type="match status" value="1"/>
</dbReference>
<dbReference type="Gene3D" id="1.10.8.60">
    <property type="match status" value="1"/>
</dbReference>
<dbReference type="Proteomes" id="UP000034502">
    <property type="component" value="Unassembled WGS sequence"/>
</dbReference>
<keyword evidence="6 8" id="KW-0239">DNA-directed DNA polymerase</keyword>
<feature type="domain" description="AAA+ ATPase" evidence="9">
    <location>
        <begin position="37"/>
        <end position="187"/>
    </location>
</feature>
<evidence type="ECO:0000256" key="7">
    <source>
        <dbReference type="ARBA" id="ARBA00049244"/>
    </source>
</evidence>
<dbReference type="InterPro" id="IPR003593">
    <property type="entry name" value="AAA+_ATPase"/>
</dbReference>
<dbReference type="InterPro" id="IPR050238">
    <property type="entry name" value="DNA_Rep/Repair_Clamp_Loader"/>
</dbReference>
<accession>A0A0G1S3A7</accession>
<dbReference type="GO" id="GO:0005524">
    <property type="term" value="F:ATP binding"/>
    <property type="evidence" value="ECO:0007669"/>
    <property type="project" value="UniProtKB-KW"/>
</dbReference>
<organism evidence="10 11">
    <name type="scientific">Candidatus Amesbacteria bacterium GW2011_GWC1_47_15</name>
    <dbReference type="NCBI Taxonomy" id="1618364"/>
    <lineage>
        <taxon>Bacteria</taxon>
        <taxon>Candidatus Amesiibacteriota</taxon>
    </lineage>
</organism>
<gene>
    <name evidence="8" type="primary">dnaX</name>
    <name evidence="10" type="ORF">UX86_C0015G0069</name>
</gene>
<sequence>MTLYLKYRPQQVSELDLTSVREAMTKYLESFFKDGNLPHAWLFSGPRGLGKTSAARILAKAINCQGPGGKDTKAKGDFEPCNECEMCIAVTSGAAVDIMEIDAASNRGIDDIRELREKVRLAPMKAKYKVYIIDEVHMLTSEAANALLKTLEEPPGNTIFVLCTTEPDRLPETVISRCTRISFKKATLEDIVSKLERVAKAEKIEADKQALEILAKAGDGSFRDAIKLLEQAGLQSGKLDKAGAEKVLGMNTQLSADRFLELVYAGDAQKALEFVGQMVEEGINLRRFIERGVELLRERLLDDISNGRILGLIEGLEKAYERTKTTAVPQLPLEIFIIENSKTQASKPAEVIVEKKTEKTQKTESAKPSEEVKYELGEMQDKWAEVMKAVRPKNHSVEALLRSTKPLGFDGRSLTLEVFYKFHKDKLESEKCRRIVEVAVGEVMGVDGVKLFFKLGEKPARTSKVENITAEGVDEDIIKAAEDIFKAEAV</sequence>
<evidence type="ECO:0000313" key="11">
    <source>
        <dbReference type="Proteomes" id="UP000034502"/>
    </source>
</evidence>
<keyword evidence="3 8" id="KW-0547">Nucleotide-binding</keyword>
<comment type="similarity">
    <text evidence="1 8">Belongs to the DnaX/STICHEL family.</text>
</comment>
<dbReference type="Pfam" id="PF13177">
    <property type="entry name" value="DNA_pol3_delta2"/>
    <property type="match status" value="1"/>
</dbReference>
<dbReference type="SUPFAM" id="SSF52540">
    <property type="entry name" value="P-loop containing nucleoside triphosphate hydrolases"/>
    <property type="match status" value="1"/>
</dbReference>
<reference evidence="10 11" key="1">
    <citation type="journal article" date="2015" name="Nature">
        <title>rRNA introns, odd ribosomes, and small enigmatic genomes across a large radiation of phyla.</title>
        <authorList>
            <person name="Brown C.T."/>
            <person name="Hug L.A."/>
            <person name="Thomas B.C."/>
            <person name="Sharon I."/>
            <person name="Castelle C.J."/>
            <person name="Singh A."/>
            <person name="Wilkins M.J."/>
            <person name="Williams K.H."/>
            <person name="Banfield J.F."/>
        </authorList>
    </citation>
    <scope>NUCLEOTIDE SEQUENCE [LARGE SCALE GENOMIC DNA]</scope>
</reference>
<dbReference type="STRING" id="1618364.UX86_C0015G0069"/>